<dbReference type="GO" id="GO:0004746">
    <property type="term" value="F:riboflavin synthase activity"/>
    <property type="evidence" value="ECO:0007669"/>
    <property type="project" value="UniProtKB-UniRule"/>
</dbReference>
<dbReference type="AlphaFoldDB" id="A0A6M8HL42"/>
<dbReference type="PANTHER" id="PTHR21098">
    <property type="entry name" value="RIBOFLAVIN SYNTHASE ALPHA CHAIN"/>
    <property type="match status" value="1"/>
</dbReference>
<dbReference type="EC" id="2.5.1.9" evidence="2"/>
<dbReference type="PIRSF" id="PIRSF000498">
    <property type="entry name" value="Riboflavin_syn_A"/>
    <property type="match status" value="1"/>
</dbReference>
<dbReference type="InterPro" id="IPR026017">
    <property type="entry name" value="Lumazine-bd_dom"/>
</dbReference>
<evidence type="ECO:0000256" key="3">
    <source>
        <dbReference type="PROSITE-ProRule" id="PRU00524"/>
    </source>
</evidence>
<sequence>MYSGISQAVVPVMERTPGDGSTSYVLRLPEPLLEGLKLGASVNIDGVCLSAVTIDHDLVSFDVSDGTMAITNLGDRAVGSRVNVERSLKSGEENGGHAVTGHITGTAPITGINTGTGALYLRVAIPEAHRKYVFVRGYLALNGCSLTVAEADEATGEVKINLIPETVRQTSLADYRVGDRINYEIELQTQIMVDTIERCIRQSLQRS</sequence>
<dbReference type="PANTHER" id="PTHR21098:SF0">
    <property type="entry name" value="RIBOFLAVIN SYNTHASE"/>
    <property type="match status" value="1"/>
</dbReference>
<gene>
    <name evidence="5" type="ORF">HN018_01905</name>
</gene>
<evidence type="ECO:0000256" key="2">
    <source>
        <dbReference type="NCBIfam" id="TIGR00187"/>
    </source>
</evidence>
<evidence type="ECO:0000313" key="5">
    <source>
        <dbReference type="EMBL" id="QKE88965.1"/>
    </source>
</evidence>
<organism evidence="5 6">
    <name type="scientific">Lichenicola cladoniae</name>
    <dbReference type="NCBI Taxonomy" id="1484109"/>
    <lineage>
        <taxon>Bacteria</taxon>
        <taxon>Pseudomonadati</taxon>
        <taxon>Pseudomonadota</taxon>
        <taxon>Alphaproteobacteria</taxon>
        <taxon>Acetobacterales</taxon>
        <taxon>Acetobacteraceae</taxon>
        <taxon>Lichenicola</taxon>
    </lineage>
</organism>
<dbReference type="Proteomes" id="UP000500767">
    <property type="component" value="Chromosome"/>
</dbReference>
<accession>A0A6M8HL42</accession>
<dbReference type="GO" id="GO:0009231">
    <property type="term" value="P:riboflavin biosynthetic process"/>
    <property type="evidence" value="ECO:0007669"/>
    <property type="project" value="TreeGrafter"/>
</dbReference>
<dbReference type="InterPro" id="IPR001783">
    <property type="entry name" value="Lumazine-bd"/>
</dbReference>
<feature type="repeat" description="Lumazine-binding" evidence="3">
    <location>
        <begin position="1"/>
        <end position="97"/>
    </location>
</feature>
<dbReference type="NCBIfam" id="TIGR00187">
    <property type="entry name" value="ribE"/>
    <property type="match status" value="1"/>
</dbReference>
<reference evidence="5 6" key="1">
    <citation type="journal article" date="2014" name="World J. Microbiol. Biotechnol.">
        <title>Biodiversity and physiological characteristics of Antarctic and Arctic lichens-associated bacteria.</title>
        <authorList>
            <person name="Lee Y.M."/>
            <person name="Kim E.H."/>
            <person name="Lee H.K."/>
            <person name="Hong S.G."/>
        </authorList>
    </citation>
    <scope>NUCLEOTIDE SEQUENCE [LARGE SCALE GENOMIC DNA]</scope>
    <source>
        <strain evidence="5 6">PAMC 26569</strain>
    </source>
</reference>
<dbReference type="RefSeq" id="WP_171836101.1">
    <property type="nucleotide sequence ID" value="NZ_CP053708.1"/>
</dbReference>
<dbReference type="SUPFAM" id="SSF63380">
    <property type="entry name" value="Riboflavin synthase domain-like"/>
    <property type="match status" value="2"/>
</dbReference>
<evidence type="ECO:0000259" key="4">
    <source>
        <dbReference type="PROSITE" id="PS51177"/>
    </source>
</evidence>
<feature type="domain" description="Lumazine-binding" evidence="4">
    <location>
        <begin position="98"/>
        <end position="196"/>
    </location>
</feature>
<dbReference type="InterPro" id="IPR023366">
    <property type="entry name" value="ATP_synth_asu-like_sf"/>
</dbReference>
<dbReference type="Gene3D" id="2.40.30.20">
    <property type="match status" value="2"/>
</dbReference>
<evidence type="ECO:0000256" key="1">
    <source>
        <dbReference type="ARBA" id="ARBA00022737"/>
    </source>
</evidence>
<dbReference type="NCBIfam" id="NF006767">
    <property type="entry name" value="PRK09289.1"/>
    <property type="match status" value="1"/>
</dbReference>
<dbReference type="CDD" id="cd00402">
    <property type="entry name" value="Riboflavin_synthase_like"/>
    <property type="match status" value="1"/>
</dbReference>
<keyword evidence="1" id="KW-0677">Repeat</keyword>
<dbReference type="InterPro" id="IPR017938">
    <property type="entry name" value="Riboflavin_synthase-like_b-brl"/>
</dbReference>
<dbReference type="EMBL" id="CP053708">
    <property type="protein sequence ID" value="QKE88965.1"/>
    <property type="molecule type" value="Genomic_DNA"/>
</dbReference>
<protein>
    <recommendedName>
        <fullName evidence="2">Riboflavin synthase</fullName>
        <ecNumber evidence="2">2.5.1.9</ecNumber>
    </recommendedName>
</protein>
<feature type="repeat" description="Lumazine-binding" evidence="3">
    <location>
        <begin position="98"/>
        <end position="196"/>
    </location>
</feature>
<dbReference type="NCBIfam" id="NF009566">
    <property type="entry name" value="PRK13020.1"/>
    <property type="match status" value="1"/>
</dbReference>
<dbReference type="PROSITE" id="PS51177">
    <property type="entry name" value="LUMAZINE_BIND"/>
    <property type="match status" value="2"/>
</dbReference>
<dbReference type="Pfam" id="PF00677">
    <property type="entry name" value="Lum_binding"/>
    <property type="match status" value="2"/>
</dbReference>
<name>A0A6M8HL42_9PROT</name>
<evidence type="ECO:0000313" key="6">
    <source>
        <dbReference type="Proteomes" id="UP000500767"/>
    </source>
</evidence>
<proteinExistence type="predicted"/>
<feature type="domain" description="Lumazine-binding" evidence="4">
    <location>
        <begin position="1"/>
        <end position="97"/>
    </location>
</feature>
<keyword evidence="6" id="KW-1185">Reference proteome</keyword>
<dbReference type="KEGG" id="lck:HN018_01905"/>